<dbReference type="AlphaFoldDB" id="A0A0A8YAV1"/>
<dbReference type="EMBL" id="GBRH01277348">
    <property type="protein sequence ID" value="JAD20547.1"/>
    <property type="molecule type" value="Transcribed_RNA"/>
</dbReference>
<reference evidence="2" key="1">
    <citation type="submission" date="2014-09" db="EMBL/GenBank/DDBJ databases">
        <authorList>
            <person name="Magalhaes I.L.F."/>
            <person name="Oliveira U."/>
            <person name="Santos F.R."/>
            <person name="Vidigal T.H.D.A."/>
            <person name="Brescovit A.D."/>
            <person name="Santos A.J."/>
        </authorList>
    </citation>
    <scope>NUCLEOTIDE SEQUENCE</scope>
    <source>
        <tissue evidence="2">Shoot tissue taken approximately 20 cm above the soil surface</tissue>
    </source>
</reference>
<keyword evidence="1" id="KW-0472">Membrane</keyword>
<proteinExistence type="predicted"/>
<evidence type="ECO:0000313" key="2">
    <source>
        <dbReference type="EMBL" id="JAD20547.1"/>
    </source>
</evidence>
<evidence type="ECO:0000256" key="1">
    <source>
        <dbReference type="SAM" id="Phobius"/>
    </source>
</evidence>
<name>A0A0A8YAV1_ARUDO</name>
<keyword evidence="1" id="KW-0812">Transmembrane</keyword>
<feature type="transmembrane region" description="Helical" evidence="1">
    <location>
        <begin position="20"/>
        <end position="41"/>
    </location>
</feature>
<keyword evidence="1" id="KW-1133">Transmembrane helix</keyword>
<protein>
    <submittedName>
        <fullName evidence="2">Uncharacterized protein</fullName>
    </submittedName>
</protein>
<sequence length="42" mass="5083">MNWLVIFQFFVSLLSFARDIFTSVTFTWDCLFFLLMTLILLE</sequence>
<organism evidence="2">
    <name type="scientific">Arundo donax</name>
    <name type="common">Giant reed</name>
    <name type="synonym">Donax arundinaceus</name>
    <dbReference type="NCBI Taxonomy" id="35708"/>
    <lineage>
        <taxon>Eukaryota</taxon>
        <taxon>Viridiplantae</taxon>
        <taxon>Streptophyta</taxon>
        <taxon>Embryophyta</taxon>
        <taxon>Tracheophyta</taxon>
        <taxon>Spermatophyta</taxon>
        <taxon>Magnoliopsida</taxon>
        <taxon>Liliopsida</taxon>
        <taxon>Poales</taxon>
        <taxon>Poaceae</taxon>
        <taxon>PACMAD clade</taxon>
        <taxon>Arundinoideae</taxon>
        <taxon>Arundineae</taxon>
        <taxon>Arundo</taxon>
    </lineage>
</organism>
<reference evidence="2" key="2">
    <citation type="journal article" date="2015" name="Data Brief">
        <title>Shoot transcriptome of the giant reed, Arundo donax.</title>
        <authorList>
            <person name="Barrero R.A."/>
            <person name="Guerrero F.D."/>
            <person name="Moolhuijzen P."/>
            <person name="Goolsby J.A."/>
            <person name="Tidwell J."/>
            <person name="Bellgard S.E."/>
            <person name="Bellgard M.I."/>
        </authorList>
    </citation>
    <scope>NUCLEOTIDE SEQUENCE</scope>
    <source>
        <tissue evidence="2">Shoot tissue taken approximately 20 cm above the soil surface</tissue>
    </source>
</reference>
<accession>A0A0A8YAV1</accession>